<evidence type="ECO:0000256" key="4">
    <source>
        <dbReference type="ARBA" id="ARBA00022989"/>
    </source>
</evidence>
<keyword evidence="2" id="KW-1003">Cell membrane</keyword>
<keyword evidence="5 6" id="KW-0472">Membrane</keyword>
<evidence type="ECO:0000313" key="9">
    <source>
        <dbReference type="EMBL" id="MBS3061199.1"/>
    </source>
</evidence>
<feature type="transmembrane region" description="Helical" evidence="6">
    <location>
        <begin position="205"/>
        <end position="233"/>
    </location>
</feature>
<dbReference type="InterPro" id="IPR009639">
    <property type="entry name" value="Pept_A24A_C_arc"/>
</dbReference>
<sequence>MTAFETAAFLVTFAGLLIATYTDLKQRIVEDYISYGMIGLGLLIHLWESLSLHDWSPFYYSLGIAAATFCGGFILWRLGFWAGGDVKLFTGIAALLPFRPLFLTDQIGLAANPAFLPIFPLTVLLFSLFAMFPVGIALAAYRLHQKPAVKNKIIKDLKAQIPTNAYFAVAAAGLVEASQVYLNNSLFAIAGILVFFVLPKKIRPVAAALAFAAGIIANTPEALVSAATTFVVLEALSLVFKLSFSKEIFRTEKQISNLAEGDIVATTIYEKNNEIFVENNPDIQTIIKNLKTQTTSNDRRIICASYNAGGLENNQIQELQILAKQQKIPSTILVKESAPFVPAILAGFVLASVFGELLWKIVMP</sequence>
<evidence type="ECO:0000256" key="6">
    <source>
        <dbReference type="SAM" id="Phobius"/>
    </source>
</evidence>
<evidence type="ECO:0000259" key="8">
    <source>
        <dbReference type="Pfam" id="PF06819"/>
    </source>
</evidence>
<feature type="transmembrane region" description="Helical" evidence="6">
    <location>
        <begin position="181"/>
        <end position="198"/>
    </location>
</feature>
<dbReference type="Pfam" id="PF06819">
    <property type="entry name" value="Arc_PepC"/>
    <property type="match status" value="1"/>
</dbReference>
<feature type="domain" description="Peptidase A24A-predicted C-terminal archaea" evidence="8">
    <location>
        <begin position="230"/>
        <end position="332"/>
    </location>
</feature>
<dbReference type="Gene3D" id="1.20.120.1220">
    <property type="match status" value="1"/>
</dbReference>
<gene>
    <name evidence="9" type="ORF">J4215_01290</name>
</gene>
<evidence type="ECO:0000256" key="2">
    <source>
        <dbReference type="ARBA" id="ARBA00022475"/>
    </source>
</evidence>
<dbReference type="GO" id="GO:0005886">
    <property type="term" value="C:plasma membrane"/>
    <property type="evidence" value="ECO:0007669"/>
    <property type="project" value="UniProtKB-SubCell"/>
</dbReference>
<evidence type="ECO:0000313" key="10">
    <source>
        <dbReference type="Proteomes" id="UP000675968"/>
    </source>
</evidence>
<protein>
    <submittedName>
        <fullName evidence="9">Prepilin peptidase</fullName>
        <ecNumber evidence="9">3.4.23.43</ecNumber>
    </submittedName>
</protein>
<dbReference type="InterPro" id="IPR052218">
    <property type="entry name" value="Preflagellin_Peptidase"/>
</dbReference>
<reference evidence="9" key="1">
    <citation type="submission" date="2021-03" db="EMBL/GenBank/DDBJ databases">
        <authorList>
            <person name="Jaffe A."/>
        </authorList>
    </citation>
    <scope>NUCLEOTIDE SEQUENCE</scope>
    <source>
        <strain evidence="9">RIFCSPLOWO2_01_FULL_AR10_48_17</strain>
    </source>
</reference>
<evidence type="ECO:0000256" key="5">
    <source>
        <dbReference type="ARBA" id="ARBA00023136"/>
    </source>
</evidence>
<dbReference type="PANTHER" id="PTHR36506">
    <property type="entry name" value="PREFLAGELLIN PEPTIDASE"/>
    <property type="match status" value="1"/>
</dbReference>
<feature type="transmembrane region" description="Helical" evidence="6">
    <location>
        <begin position="31"/>
        <end position="47"/>
    </location>
</feature>
<keyword evidence="9" id="KW-0378">Hydrolase</keyword>
<dbReference type="Pfam" id="PF01478">
    <property type="entry name" value="Peptidase_A24"/>
    <property type="match status" value="1"/>
</dbReference>
<dbReference type="PANTHER" id="PTHR36506:SF1">
    <property type="entry name" value="PREFLAGELLIN PEPTIDASE"/>
    <property type="match status" value="1"/>
</dbReference>
<dbReference type="GO" id="GO:0004190">
    <property type="term" value="F:aspartic-type endopeptidase activity"/>
    <property type="evidence" value="ECO:0007669"/>
    <property type="project" value="UniProtKB-EC"/>
</dbReference>
<feature type="transmembrane region" description="Helical" evidence="6">
    <location>
        <begin position="59"/>
        <end position="79"/>
    </location>
</feature>
<evidence type="ECO:0000259" key="7">
    <source>
        <dbReference type="Pfam" id="PF01478"/>
    </source>
</evidence>
<evidence type="ECO:0000256" key="3">
    <source>
        <dbReference type="ARBA" id="ARBA00022692"/>
    </source>
</evidence>
<dbReference type="AlphaFoldDB" id="A0A8T4L6M6"/>
<feature type="transmembrane region" description="Helical" evidence="6">
    <location>
        <begin position="6"/>
        <end position="24"/>
    </location>
</feature>
<organism evidence="9 10">
    <name type="scientific">Candidatus Iainarchaeum sp</name>
    <dbReference type="NCBI Taxonomy" id="3101447"/>
    <lineage>
        <taxon>Archaea</taxon>
        <taxon>Candidatus Iainarchaeota</taxon>
        <taxon>Candidatus Iainarchaeia</taxon>
        <taxon>Candidatus Iainarchaeales</taxon>
        <taxon>Candidatus Iainarchaeaceae</taxon>
        <taxon>Candidatus Iainarchaeum</taxon>
    </lineage>
</organism>
<dbReference type="Proteomes" id="UP000675968">
    <property type="component" value="Unassembled WGS sequence"/>
</dbReference>
<reference evidence="9" key="2">
    <citation type="submission" date="2021-05" db="EMBL/GenBank/DDBJ databases">
        <title>Protein family content uncovers lineage relationships and bacterial pathway maintenance mechanisms in DPANN archaea.</title>
        <authorList>
            <person name="Castelle C.J."/>
            <person name="Meheust R."/>
            <person name="Jaffe A.L."/>
            <person name="Seitz K."/>
            <person name="Gong X."/>
            <person name="Baker B.J."/>
            <person name="Banfield J.F."/>
        </authorList>
    </citation>
    <scope>NUCLEOTIDE SEQUENCE</scope>
    <source>
        <strain evidence="9">RIFCSPLOWO2_01_FULL_AR10_48_17</strain>
    </source>
</reference>
<dbReference type="InterPro" id="IPR000045">
    <property type="entry name" value="Prepilin_IV_endopep_pep"/>
</dbReference>
<feature type="transmembrane region" description="Helical" evidence="6">
    <location>
        <begin position="340"/>
        <end position="359"/>
    </location>
</feature>
<keyword evidence="3 6" id="KW-0812">Transmembrane</keyword>
<feature type="transmembrane region" description="Helical" evidence="6">
    <location>
        <begin position="114"/>
        <end position="138"/>
    </location>
</feature>
<keyword evidence="4 6" id="KW-1133">Transmembrane helix</keyword>
<comment type="subcellular location">
    <subcellularLocation>
        <location evidence="1">Cell membrane</location>
        <topology evidence="1">Multi-pass membrane protein</topology>
    </subcellularLocation>
</comment>
<dbReference type="EC" id="3.4.23.43" evidence="9"/>
<feature type="domain" description="Prepilin type IV endopeptidase peptidase" evidence="7">
    <location>
        <begin position="11"/>
        <end position="130"/>
    </location>
</feature>
<evidence type="ECO:0000256" key="1">
    <source>
        <dbReference type="ARBA" id="ARBA00004651"/>
    </source>
</evidence>
<dbReference type="EMBL" id="JAGVWC010000008">
    <property type="protein sequence ID" value="MBS3061199.1"/>
    <property type="molecule type" value="Genomic_DNA"/>
</dbReference>
<accession>A0A8T4L6M6</accession>
<feature type="transmembrane region" description="Helical" evidence="6">
    <location>
        <begin position="86"/>
        <end position="102"/>
    </location>
</feature>
<proteinExistence type="predicted"/>
<comment type="caution">
    <text evidence="9">The sequence shown here is derived from an EMBL/GenBank/DDBJ whole genome shotgun (WGS) entry which is preliminary data.</text>
</comment>
<name>A0A8T4L6M6_9ARCH</name>